<sequence>MPQLEIFSDADMAAAIDDAVVGGHDVLVIANGFTAALATRDNPTGVWSLRGRGDFGLKSGAATRAPADSGTLWWLDVGGSPVASDLTAVTPVRTARTDVDAWLQHADSLTRSAGRGPMPKDADLEDLGYLAAWRCQFSGCGKDLRTHAVSGVASKSSYFAHIIASSPKGPRGDALLSGVRADDIENFLLLCDECHRRIDREDPGRFTVAVLQKMREESIAEVRRLLTSLQYPEVVPVVLMGNVTAQSPHFVAREAEEALWTRKLRMKRGHAHTFFENGWNQYDPHSGPYWSSLFGSLEGELPQLRKFLRTASDTAGATPLAVFPLHGTSVLVLAGRLFGEASAVSLFQFRRERPIQAEGGRWAFDSDVPISPSNKFFVNELHPHKAGAEEACLVVSLTFKISPDRLPSGLTENGSFTIGALEVSSSERLHHDILTSEEDIDLVSKQLGESVRILQDDWGVKRVHLFVGAPASVCFKLGQKLQARNHATYRCHESMPGPGGSFLPTIEIDNREVRSLRTGEALKLA</sequence>
<evidence type="ECO:0000313" key="2">
    <source>
        <dbReference type="EMBL" id="KEA55913.1"/>
    </source>
</evidence>
<dbReference type="AlphaFoldDB" id="A0A071M560"/>
<dbReference type="EMBL" id="JJOA01000034">
    <property type="protein sequence ID" value="KEA55913.1"/>
    <property type="molecule type" value="Genomic_DNA"/>
</dbReference>
<feature type="domain" description="SMODS-associated and fused to various effectors" evidence="1">
    <location>
        <begin position="305"/>
        <end position="508"/>
    </location>
</feature>
<accession>A0A071M560</accession>
<proteinExistence type="predicted"/>
<organism evidence="2">
    <name type="scientific">Burkholderia cenocepacia</name>
    <dbReference type="NCBI Taxonomy" id="95486"/>
    <lineage>
        <taxon>Bacteria</taxon>
        <taxon>Pseudomonadati</taxon>
        <taxon>Pseudomonadota</taxon>
        <taxon>Betaproteobacteria</taxon>
        <taxon>Burkholderiales</taxon>
        <taxon>Burkholderiaceae</taxon>
        <taxon>Burkholderia</taxon>
        <taxon>Burkholderia cepacia complex</taxon>
    </lineage>
</organism>
<dbReference type="Pfam" id="PF18145">
    <property type="entry name" value="SAVED"/>
    <property type="match status" value="1"/>
</dbReference>
<dbReference type="InterPro" id="IPR040836">
    <property type="entry name" value="SAVED"/>
</dbReference>
<gene>
    <name evidence="2" type="ORF">DT99_29700</name>
</gene>
<dbReference type="NCBIfam" id="NF033611">
    <property type="entry name" value="SAVED"/>
    <property type="match status" value="1"/>
</dbReference>
<protein>
    <recommendedName>
        <fullName evidence="1">SMODS-associated and fused to various effectors domain-containing protein</fullName>
    </recommendedName>
</protein>
<reference evidence="2" key="1">
    <citation type="submission" date="2014-04" db="EMBL/GenBank/DDBJ databases">
        <title>In planta biocontrol of soil-borne Fusarium wilt of banana through a plant endophytic bacterium, Burkholderia cenocepacia 869T2.</title>
        <authorList>
            <person name="Ho Y.-N."/>
            <person name="Chiang H.-M."/>
            <person name="Chao C.-P."/>
            <person name="Su C.-C."/>
            <person name="Hsu H.-F."/>
            <person name="Guo C.-T."/>
            <person name="Hsieh J.-L."/>
            <person name="Huang C.-C."/>
        </authorList>
    </citation>
    <scope>NUCLEOTIDE SEQUENCE [LARGE SCALE GENOMIC DNA]</scope>
    <source>
        <strain evidence="2">869T2</strain>
    </source>
</reference>
<evidence type="ECO:0000259" key="1">
    <source>
        <dbReference type="Pfam" id="PF18145"/>
    </source>
</evidence>
<comment type="caution">
    <text evidence="2">The sequence shown here is derived from an EMBL/GenBank/DDBJ whole genome shotgun (WGS) entry which is preliminary data.</text>
</comment>
<name>A0A071M560_9BURK</name>